<dbReference type="EMBL" id="CP104003">
    <property type="protein sequence ID" value="UWM52957.1"/>
    <property type="molecule type" value="Genomic_DNA"/>
</dbReference>
<evidence type="ECO:0000259" key="2">
    <source>
        <dbReference type="Pfam" id="PF08241"/>
    </source>
</evidence>
<evidence type="ECO:0000313" key="3">
    <source>
        <dbReference type="EMBL" id="UWM52957.1"/>
    </source>
</evidence>
<proteinExistence type="predicted"/>
<dbReference type="GeneID" id="74943244"/>
<keyword evidence="1" id="KW-0808">Transferase</keyword>
<sequence>MTESPESDAPETRENRDLWDAWSDAFQAAWRADTDEGELPPAGVFLGPDVHDDETRAEVLPDLDGLDAVELGCGGGQGTVGLALEGANATGVDFSTGQLRWARELRAAYEVEADFVAGDVTDLPLADDQFDLAYCSWVFQMVDDLHACFAEAHRVLRPDGEFVFAVPHPFYETFDADERELDWSYFDRGPERNPIGEYDPDMLVYHHTVGDYHEALTNAGFTVERLLEPGSSDPDVYEEQWSHKPDLMAMVPPALVVKAVA</sequence>
<evidence type="ECO:0000313" key="4">
    <source>
        <dbReference type="Proteomes" id="UP001057580"/>
    </source>
</evidence>
<dbReference type="InterPro" id="IPR013216">
    <property type="entry name" value="Methyltransf_11"/>
</dbReference>
<dbReference type="CDD" id="cd02440">
    <property type="entry name" value="AdoMet_MTases"/>
    <property type="match status" value="1"/>
</dbReference>
<dbReference type="Proteomes" id="UP001057580">
    <property type="component" value="Chromosome"/>
</dbReference>
<dbReference type="Pfam" id="PF08241">
    <property type="entry name" value="Methyltransf_11"/>
    <property type="match status" value="1"/>
</dbReference>
<dbReference type="AlphaFoldDB" id="A0A9E7QZU0"/>
<dbReference type="SUPFAM" id="SSF53335">
    <property type="entry name" value="S-adenosyl-L-methionine-dependent methyltransferases"/>
    <property type="match status" value="1"/>
</dbReference>
<dbReference type="InterPro" id="IPR050447">
    <property type="entry name" value="Erg6_SMT_methyltransf"/>
</dbReference>
<dbReference type="InterPro" id="IPR029063">
    <property type="entry name" value="SAM-dependent_MTases_sf"/>
</dbReference>
<dbReference type="Gene3D" id="3.40.50.150">
    <property type="entry name" value="Vaccinia Virus protein VP39"/>
    <property type="match status" value="1"/>
</dbReference>
<dbReference type="RefSeq" id="WP_260591952.1">
    <property type="nucleotide sequence ID" value="NZ_CP104003.1"/>
</dbReference>
<keyword evidence="4" id="KW-1185">Reference proteome</keyword>
<dbReference type="KEGG" id="ssai:N0B31_12440"/>
<dbReference type="PANTHER" id="PTHR44068:SF11">
    <property type="entry name" value="GERANYL DIPHOSPHATE 2-C-METHYLTRANSFERASE"/>
    <property type="match status" value="1"/>
</dbReference>
<name>A0A9E7QZU0_9EURY</name>
<gene>
    <name evidence="3" type="ORF">N0B31_12440</name>
</gene>
<protein>
    <submittedName>
        <fullName evidence="3">Methyltransferase domain-containing protein</fullName>
    </submittedName>
</protein>
<accession>A0A9E7QZU0</accession>
<dbReference type="GO" id="GO:0032259">
    <property type="term" value="P:methylation"/>
    <property type="evidence" value="ECO:0007669"/>
    <property type="project" value="UniProtKB-KW"/>
</dbReference>
<dbReference type="PANTHER" id="PTHR44068">
    <property type="entry name" value="ZGC:194242"/>
    <property type="match status" value="1"/>
</dbReference>
<organism evidence="3 4">
    <name type="scientific">Salinirubellus salinus</name>
    <dbReference type="NCBI Taxonomy" id="1364945"/>
    <lineage>
        <taxon>Archaea</taxon>
        <taxon>Methanobacteriati</taxon>
        <taxon>Methanobacteriota</taxon>
        <taxon>Stenosarchaea group</taxon>
        <taxon>Halobacteria</taxon>
        <taxon>Halobacteriales</taxon>
        <taxon>Natronomonadaceae</taxon>
        <taxon>Salinirubellus</taxon>
    </lineage>
</organism>
<feature type="domain" description="Methyltransferase type 11" evidence="2">
    <location>
        <begin position="70"/>
        <end position="164"/>
    </location>
</feature>
<evidence type="ECO:0000256" key="1">
    <source>
        <dbReference type="ARBA" id="ARBA00022679"/>
    </source>
</evidence>
<dbReference type="GO" id="GO:0008757">
    <property type="term" value="F:S-adenosylmethionine-dependent methyltransferase activity"/>
    <property type="evidence" value="ECO:0007669"/>
    <property type="project" value="InterPro"/>
</dbReference>
<keyword evidence="3" id="KW-0489">Methyltransferase</keyword>
<reference evidence="3" key="1">
    <citation type="submission" date="2022-09" db="EMBL/GenBank/DDBJ databases">
        <title>Diverse halophilic archaea isolated from saline environments.</title>
        <authorList>
            <person name="Cui H.-L."/>
        </authorList>
    </citation>
    <scope>NUCLEOTIDE SEQUENCE</scope>
    <source>
        <strain evidence="3">ZS-35-S2</strain>
    </source>
</reference>